<organism evidence="10 11">
    <name type="scientific">Saccharopolyspora shandongensis</name>
    <dbReference type="NCBI Taxonomy" id="418495"/>
    <lineage>
        <taxon>Bacteria</taxon>
        <taxon>Bacillati</taxon>
        <taxon>Actinomycetota</taxon>
        <taxon>Actinomycetes</taxon>
        <taxon>Pseudonocardiales</taxon>
        <taxon>Pseudonocardiaceae</taxon>
        <taxon>Saccharopolyspora</taxon>
    </lineage>
</organism>
<dbReference type="GO" id="GO:0046872">
    <property type="term" value="F:metal ion binding"/>
    <property type="evidence" value="ECO:0007669"/>
    <property type="project" value="UniProtKB-KW"/>
</dbReference>
<dbReference type="GO" id="GO:0016491">
    <property type="term" value="F:oxidoreductase activity"/>
    <property type="evidence" value="ECO:0007669"/>
    <property type="project" value="UniProtKB-KW"/>
</dbReference>
<protein>
    <submittedName>
        <fullName evidence="10">Ferredoxin-NADP reductase</fullName>
    </submittedName>
</protein>
<dbReference type="PROSITE" id="PS00197">
    <property type="entry name" value="2FE2S_FER_1"/>
    <property type="match status" value="1"/>
</dbReference>
<dbReference type="PANTHER" id="PTHR47354">
    <property type="entry name" value="NADH OXIDOREDUCTASE HCR"/>
    <property type="match status" value="1"/>
</dbReference>
<dbReference type="InterPro" id="IPR001433">
    <property type="entry name" value="OxRdtase_FAD/NAD-bd"/>
</dbReference>
<dbReference type="GO" id="GO:0051537">
    <property type="term" value="F:2 iron, 2 sulfur cluster binding"/>
    <property type="evidence" value="ECO:0007669"/>
    <property type="project" value="UniProtKB-KW"/>
</dbReference>
<evidence type="ECO:0000256" key="7">
    <source>
        <dbReference type="ARBA" id="ARBA00023014"/>
    </source>
</evidence>
<dbReference type="InterPro" id="IPR039261">
    <property type="entry name" value="FNR_nucleotide-bd"/>
</dbReference>
<gene>
    <name evidence="10" type="ORF">SAMN05216215_103846</name>
</gene>
<dbReference type="InterPro" id="IPR036010">
    <property type="entry name" value="2Fe-2S_ferredoxin-like_sf"/>
</dbReference>
<dbReference type="SUPFAM" id="SSF63380">
    <property type="entry name" value="Riboflavin synthase domain-like"/>
    <property type="match status" value="1"/>
</dbReference>
<dbReference type="InterPro" id="IPR012675">
    <property type="entry name" value="Beta-grasp_dom_sf"/>
</dbReference>
<keyword evidence="4" id="KW-0479">Metal-binding</keyword>
<dbReference type="InterPro" id="IPR017938">
    <property type="entry name" value="Riboflavin_synthase-like_b-brl"/>
</dbReference>
<keyword evidence="5" id="KW-0560">Oxidoreductase</keyword>
<dbReference type="InterPro" id="IPR050415">
    <property type="entry name" value="MRET"/>
</dbReference>
<evidence type="ECO:0000256" key="1">
    <source>
        <dbReference type="ARBA" id="ARBA00001974"/>
    </source>
</evidence>
<dbReference type="PRINTS" id="PR00409">
    <property type="entry name" value="PHDIOXRDTASE"/>
</dbReference>
<evidence type="ECO:0000313" key="11">
    <source>
        <dbReference type="Proteomes" id="UP000199529"/>
    </source>
</evidence>
<dbReference type="Gene3D" id="3.40.50.80">
    <property type="entry name" value="Nucleotide-binding domain of ferredoxin-NADP reductase (FNR) module"/>
    <property type="match status" value="1"/>
</dbReference>
<evidence type="ECO:0000259" key="8">
    <source>
        <dbReference type="PROSITE" id="PS51085"/>
    </source>
</evidence>
<keyword evidence="6" id="KW-0408">Iron</keyword>
<keyword evidence="3" id="KW-0001">2Fe-2S</keyword>
<dbReference type="EMBL" id="FNOK01000038">
    <property type="protein sequence ID" value="SDY89548.1"/>
    <property type="molecule type" value="Genomic_DNA"/>
</dbReference>
<accession>A0A1H3NL62</accession>
<keyword evidence="11" id="KW-1185">Reference proteome</keyword>
<dbReference type="InterPro" id="IPR001041">
    <property type="entry name" value="2Fe-2S_ferredoxin-type"/>
</dbReference>
<dbReference type="SUPFAM" id="SSF52343">
    <property type="entry name" value="Ferredoxin reductase-like, C-terminal NADP-linked domain"/>
    <property type="match status" value="1"/>
</dbReference>
<dbReference type="PROSITE" id="PS51085">
    <property type="entry name" value="2FE2S_FER_2"/>
    <property type="match status" value="1"/>
</dbReference>
<evidence type="ECO:0000259" key="9">
    <source>
        <dbReference type="PROSITE" id="PS51384"/>
    </source>
</evidence>
<dbReference type="PROSITE" id="PS51384">
    <property type="entry name" value="FAD_FR"/>
    <property type="match status" value="1"/>
</dbReference>
<evidence type="ECO:0000256" key="2">
    <source>
        <dbReference type="ARBA" id="ARBA00022630"/>
    </source>
</evidence>
<dbReference type="CDD" id="cd00207">
    <property type="entry name" value="fer2"/>
    <property type="match status" value="1"/>
</dbReference>
<dbReference type="Pfam" id="PF00111">
    <property type="entry name" value="Fer2"/>
    <property type="match status" value="1"/>
</dbReference>
<keyword evidence="7" id="KW-0411">Iron-sulfur</keyword>
<proteinExistence type="predicted"/>
<dbReference type="Gene3D" id="2.40.30.10">
    <property type="entry name" value="Translation factors"/>
    <property type="match status" value="1"/>
</dbReference>
<dbReference type="InterPro" id="IPR017927">
    <property type="entry name" value="FAD-bd_FR_type"/>
</dbReference>
<dbReference type="InterPro" id="IPR006058">
    <property type="entry name" value="2Fe2S_fd_BS"/>
</dbReference>
<dbReference type="Gene3D" id="3.10.20.30">
    <property type="match status" value="1"/>
</dbReference>
<evidence type="ECO:0000313" key="10">
    <source>
        <dbReference type="EMBL" id="SDY89548.1"/>
    </source>
</evidence>
<evidence type="ECO:0000256" key="3">
    <source>
        <dbReference type="ARBA" id="ARBA00022714"/>
    </source>
</evidence>
<feature type="domain" description="FAD-binding FR-type" evidence="9">
    <location>
        <begin position="3"/>
        <end position="105"/>
    </location>
</feature>
<dbReference type="Pfam" id="PF00175">
    <property type="entry name" value="NAD_binding_1"/>
    <property type="match status" value="1"/>
</dbReference>
<reference evidence="11" key="1">
    <citation type="submission" date="2016-10" db="EMBL/GenBank/DDBJ databases">
        <authorList>
            <person name="Varghese N."/>
            <person name="Submissions S."/>
        </authorList>
    </citation>
    <scope>NUCLEOTIDE SEQUENCE [LARGE SCALE GENOMIC DNA]</scope>
    <source>
        <strain evidence="11">CGMCC 4.3530</strain>
    </source>
</reference>
<dbReference type="STRING" id="418495.SAMN05216215_103846"/>
<dbReference type="Proteomes" id="UP000199529">
    <property type="component" value="Unassembled WGS sequence"/>
</dbReference>
<evidence type="ECO:0000256" key="5">
    <source>
        <dbReference type="ARBA" id="ARBA00023002"/>
    </source>
</evidence>
<evidence type="ECO:0000256" key="4">
    <source>
        <dbReference type="ARBA" id="ARBA00022723"/>
    </source>
</evidence>
<dbReference type="PANTHER" id="PTHR47354:SF1">
    <property type="entry name" value="CARNITINE MONOOXYGENASE REDUCTASE SUBUNIT"/>
    <property type="match status" value="1"/>
</dbReference>
<dbReference type="CDD" id="cd06185">
    <property type="entry name" value="PDR_like"/>
    <property type="match status" value="1"/>
</dbReference>
<comment type="cofactor">
    <cofactor evidence="1">
        <name>FAD</name>
        <dbReference type="ChEBI" id="CHEBI:57692"/>
    </cofactor>
</comment>
<name>A0A1H3NL62_9PSEU</name>
<dbReference type="SUPFAM" id="SSF54292">
    <property type="entry name" value="2Fe-2S ferredoxin-like"/>
    <property type="match status" value="1"/>
</dbReference>
<keyword evidence="2" id="KW-0285">Flavoprotein</keyword>
<dbReference type="AlphaFoldDB" id="A0A1H3NL62"/>
<sequence>MRSMAHGVRVHSTTWLASGVVQVEFRDPAGGDLPAWEPGAHLALQLANGMTREYSLCGDPADRRSWTVAVLREPNSRGGSSWVHERLTAGTLLTVDGPRNNFPLEPAERHLLIAGGIGVTPMRAMAGELADRGADWRMLYCGRSRESMAFLPQLREIGGDRVRVHADDEHGGPPDLGAELADLPPGALVYCCGPEPLISAVESALPDPSVLRVERFRAPEATASTSDDGFEVTCKASGTRVFVGPDVSVLDALSDAGVQVPNSCQEGVCGTCETKVLGGEPEHRDFVLSQAERDAGETMMICVSRCRSAELVLDL</sequence>
<feature type="domain" description="2Fe-2S ferredoxin-type" evidence="8">
    <location>
        <begin position="230"/>
        <end position="315"/>
    </location>
</feature>
<evidence type="ECO:0000256" key="6">
    <source>
        <dbReference type="ARBA" id="ARBA00023004"/>
    </source>
</evidence>